<evidence type="ECO:0000313" key="2">
    <source>
        <dbReference type="Proteomes" id="UP001631969"/>
    </source>
</evidence>
<keyword evidence="2" id="KW-1185">Reference proteome</keyword>
<comment type="caution">
    <text evidence="1">The sequence shown here is derived from an EMBL/GenBank/DDBJ whole genome shotgun (WGS) entry which is preliminary data.</text>
</comment>
<sequence>MGIKKQLLMSMATGALGFSMIGGGTYAYFNDTATINNSFASGTLDLKVVANSKSQPINFDLSNMKPGDSVQRIFSLTNGGSLAIKEVLLTTTASDFVDGTLLSTAEEFLSQFEVNFMQVDTESDRWEPRGNVKVDGATLTLADLVGNNLGGKVQSKYLTNGKINLAPLTVAPGGVANRGLPVDPTVDTDDVFIEIKFKQDSTINPLKPGEYLQNKFQGDSIKFAFNLEATQWDGMKLDSPNGNGRINNGVQGSADGSSQPDKLTVPYSDPGKYVTPVVD</sequence>
<proteinExistence type="predicted"/>
<reference evidence="1" key="1">
    <citation type="submission" date="2024-12" db="EMBL/GenBank/DDBJ databases">
        <authorList>
            <person name="Wu N."/>
        </authorList>
    </citation>
    <scope>NUCLEOTIDE SEQUENCE</scope>
    <source>
        <strain evidence="1">P15</strain>
    </source>
</reference>
<evidence type="ECO:0000313" key="1">
    <source>
        <dbReference type="EMBL" id="MFM9327637.1"/>
    </source>
</evidence>
<accession>A0ACC7NTH7</accession>
<protein>
    <submittedName>
        <fullName evidence="1">TasA family protein</fullName>
    </submittedName>
</protein>
<dbReference type="EMBL" id="JBJURJ010000003">
    <property type="protein sequence ID" value="MFM9327637.1"/>
    <property type="molecule type" value="Genomic_DNA"/>
</dbReference>
<gene>
    <name evidence="1" type="ORF">ACI1P1_04900</name>
</gene>
<organism evidence="1 2">
    <name type="scientific">Paenibacillus mesotrionivorans</name>
    <dbReference type="NCBI Taxonomy" id="3160968"/>
    <lineage>
        <taxon>Bacteria</taxon>
        <taxon>Bacillati</taxon>
        <taxon>Bacillota</taxon>
        <taxon>Bacilli</taxon>
        <taxon>Bacillales</taxon>
        <taxon>Paenibacillaceae</taxon>
        <taxon>Paenibacillus</taxon>
    </lineage>
</organism>
<name>A0ACC7NTH7_9BACL</name>
<dbReference type="Proteomes" id="UP001631969">
    <property type="component" value="Unassembled WGS sequence"/>
</dbReference>